<gene>
    <name evidence="1" type="ORF">DBRI00130_LOCUS14288</name>
    <name evidence="2" type="ORF">DBRI00130_LOCUS14289</name>
</gene>
<dbReference type="AlphaFoldDB" id="A0A6V2EY48"/>
<reference evidence="2" key="1">
    <citation type="submission" date="2021-01" db="EMBL/GenBank/DDBJ databases">
        <authorList>
            <person name="Corre E."/>
            <person name="Pelletier E."/>
            <person name="Niang G."/>
            <person name="Scheremetjew M."/>
            <person name="Finn R."/>
            <person name="Kale V."/>
            <person name="Holt S."/>
            <person name="Cochrane G."/>
            <person name="Meng A."/>
            <person name="Brown T."/>
            <person name="Cohen L."/>
        </authorList>
    </citation>
    <scope>NUCLEOTIDE SEQUENCE</scope>
    <source>
        <strain evidence="2">GSO104</strain>
    </source>
</reference>
<name>A0A6V2EY48_9STRA</name>
<dbReference type="EMBL" id="HBNS01017886">
    <property type="protein sequence ID" value="CAE4606010.1"/>
    <property type="molecule type" value="Transcribed_RNA"/>
</dbReference>
<sequence>MDRPSCDSTKTICVEERVKKRVHFVSEDDVFIIERYADMMTDGEKASLWYTRQDDIRIQRSISKTIRNVQNNTDAKHRCIRGLEHMISPEYSEQRNTNIDFVRISVLREQRKQQMLGIYDQDEMRKKSLSASEWARYIALEQGAADEKIAIKRHHLMEISRAT</sequence>
<organism evidence="2">
    <name type="scientific">Ditylum brightwellii</name>
    <dbReference type="NCBI Taxonomy" id="49249"/>
    <lineage>
        <taxon>Eukaryota</taxon>
        <taxon>Sar</taxon>
        <taxon>Stramenopiles</taxon>
        <taxon>Ochrophyta</taxon>
        <taxon>Bacillariophyta</taxon>
        <taxon>Mediophyceae</taxon>
        <taxon>Lithodesmiophycidae</taxon>
        <taxon>Lithodesmiales</taxon>
        <taxon>Lithodesmiaceae</taxon>
        <taxon>Ditylum</taxon>
    </lineage>
</organism>
<evidence type="ECO:0000313" key="2">
    <source>
        <dbReference type="EMBL" id="CAE4606010.1"/>
    </source>
</evidence>
<proteinExistence type="predicted"/>
<dbReference type="EMBL" id="HBNS01017885">
    <property type="protein sequence ID" value="CAE4606008.1"/>
    <property type="molecule type" value="Transcribed_RNA"/>
</dbReference>
<accession>A0A6V2EY48</accession>
<protein>
    <submittedName>
        <fullName evidence="2">Uncharacterized protein</fullName>
    </submittedName>
</protein>
<evidence type="ECO:0000313" key="1">
    <source>
        <dbReference type="EMBL" id="CAE4606008.1"/>
    </source>
</evidence>